<dbReference type="EMBL" id="LVYK01000058">
    <property type="protein sequence ID" value="RAS72764.1"/>
    <property type="molecule type" value="Genomic_DNA"/>
</dbReference>
<dbReference type="SUPFAM" id="SSF46955">
    <property type="entry name" value="Putative DNA-binding domain"/>
    <property type="match status" value="1"/>
</dbReference>
<organism evidence="2 3">
    <name type="scientific">Priestia endophytica</name>
    <dbReference type="NCBI Taxonomy" id="135735"/>
    <lineage>
        <taxon>Bacteria</taxon>
        <taxon>Bacillati</taxon>
        <taxon>Bacillota</taxon>
        <taxon>Bacilli</taxon>
        <taxon>Bacillales</taxon>
        <taxon>Bacillaceae</taxon>
        <taxon>Priestia</taxon>
    </lineage>
</organism>
<dbReference type="Pfam" id="PF13152">
    <property type="entry name" value="DUF3967"/>
    <property type="match status" value="1"/>
</dbReference>
<dbReference type="Gene3D" id="1.10.1660.10">
    <property type="match status" value="1"/>
</dbReference>
<dbReference type="Proteomes" id="UP000250174">
    <property type="component" value="Unassembled WGS sequence"/>
</dbReference>
<dbReference type="InterPro" id="IPR009061">
    <property type="entry name" value="DNA-bd_dom_put_sf"/>
</dbReference>
<name>A0AAX1Q308_9BACI</name>
<protein>
    <recommendedName>
        <fullName evidence="1">DUF3967 domain-containing protein</fullName>
    </recommendedName>
</protein>
<evidence type="ECO:0000259" key="1">
    <source>
        <dbReference type="Pfam" id="PF13152"/>
    </source>
</evidence>
<proteinExistence type="predicted"/>
<dbReference type="RefSeq" id="WP_113713841.1">
    <property type="nucleotide sequence ID" value="NZ_LVYK01000058.1"/>
</dbReference>
<reference evidence="2 3" key="1">
    <citation type="submission" date="2016-03" db="EMBL/GenBank/DDBJ databases">
        <title>Comparison of Bacillus endophyticus and B. anthracis characteristics using whole genome sequence analysis and microbiological techniques.</title>
        <authorList>
            <person name="Lekota K.E."/>
            <person name="Mafofo J."/>
            <person name="Rees J."/>
            <person name="Muchadeyi F.C."/>
            <person name="Madoroba E."/>
            <person name="Van Heerden H."/>
        </authorList>
    </citation>
    <scope>NUCLEOTIDE SEQUENCE [LARGE SCALE GENOMIC DNA]</scope>
    <source>
        <strain evidence="2 3">3631_10C</strain>
    </source>
</reference>
<accession>A0AAX1Q308</accession>
<gene>
    <name evidence="2" type="ORF">A3864_21720</name>
</gene>
<sequence>MEQTYFGSEVASTLKIGSSTLRKYSLALEEQGYIFDRGMNNSRIFYQKDVAMIQRIMNAMNKKNITLEQAIKLAISSVPEDIVATAVMDKQTESSIDVAMLERLERLEKINLELVKRLEEQQRMLQERDTKRDEQLITVLREVQESKQLIAATKDKKWWEFWR</sequence>
<comment type="caution">
    <text evidence="2">The sequence shown here is derived from an EMBL/GenBank/DDBJ whole genome shotgun (WGS) entry which is preliminary data.</text>
</comment>
<evidence type="ECO:0000313" key="2">
    <source>
        <dbReference type="EMBL" id="RAS72764.1"/>
    </source>
</evidence>
<dbReference type="InterPro" id="IPR025052">
    <property type="entry name" value="DUF3967"/>
</dbReference>
<dbReference type="AlphaFoldDB" id="A0AAX1Q308"/>
<feature type="domain" description="DUF3967" evidence="1">
    <location>
        <begin position="128"/>
        <end position="162"/>
    </location>
</feature>
<evidence type="ECO:0000313" key="3">
    <source>
        <dbReference type="Proteomes" id="UP000250174"/>
    </source>
</evidence>